<dbReference type="RefSeq" id="WP_277832543.1">
    <property type="nucleotide sequence ID" value="NZ_JAAIVF010000003.1"/>
</dbReference>
<evidence type="ECO:0000313" key="5">
    <source>
        <dbReference type="Proteomes" id="UP001152755"/>
    </source>
</evidence>
<comment type="similarity">
    <text evidence="1">Belongs to the glycosyl hydrolase 25 family.</text>
</comment>
<evidence type="ECO:0000256" key="1">
    <source>
        <dbReference type="ARBA" id="ARBA00010646"/>
    </source>
</evidence>
<name>A0A9X4LYN8_9ACTN</name>
<dbReference type="GO" id="GO:0009253">
    <property type="term" value="P:peptidoglycan catabolic process"/>
    <property type="evidence" value="ECO:0007669"/>
    <property type="project" value="InterPro"/>
</dbReference>
<evidence type="ECO:0000313" key="4">
    <source>
        <dbReference type="EMBL" id="MDG3013679.1"/>
    </source>
</evidence>
<dbReference type="GO" id="GO:0003796">
    <property type="term" value="F:lysozyme activity"/>
    <property type="evidence" value="ECO:0007669"/>
    <property type="project" value="InterPro"/>
</dbReference>
<dbReference type="InterPro" id="IPR002053">
    <property type="entry name" value="Glyco_hydro_25"/>
</dbReference>
<dbReference type="SUPFAM" id="SSF51445">
    <property type="entry name" value="(Trans)glycosidases"/>
    <property type="match status" value="1"/>
</dbReference>
<dbReference type="Proteomes" id="UP001152755">
    <property type="component" value="Unassembled WGS sequence"/>
</dbReference>
<protein>
    <submittedName>
        <fullName evidence="4">Glycoside hydrolase family 25 protein</fullName>
    </submittedName>
</protein>
<keyword evidence="5" id="KW-1185">Reference proteome</keyword>
<evidence type="ECO:0000256" key="2">
    <source>
        <dbReference type="ARBA" id="ARBA00022801"/>
    </source>
</evidence>
<keyword evidence="3" id="KW-0326">Glycosidase</keyword>
<dbReference type="Gene3D" id="3.20.20.80">
    <property type="entry name" value="Glycosidases"/>
    <property type="match status" value="1"/>
</dbReference>
<dbReference type="AlphaFoldDB" id="A0A9X4LYN8"/>
<dbReference type="GO" id="GO:0016052">
    <property type="term" value="P:carbohydrate catabolic process"/>
    <property type="evidence" value="ECO:0007669"/>
    <property type="project" value="TreeGrafter"/>
</dbReference>
<dbReference type="SMART" id="SM00641">
    <property type="entry name" value="Glyco_25"/>
    <property type="match status" value="1"/>
</dbReference>
<dbReference type="PANTHER" id="PTHR34135">
    <property type="entry name" value="LYSOZYME"/>
    <property type="match status" value="1"/>
</dbReference>
<organism evidence="4 5">
    <name type="scientific">Speluncibacter jeojiensis</name>
    <dbReference type="NCBI Taxonomy" id="2710754"/>
    <lineage>
        <taxon>Bacteria</taxon>
        <taxon>Bacillati</taxon>
        <taxon>Actinomycetota</taxon>
        <taxon>Actinomycetes</taxon>
        <taxon>Mycobacteriales</taxon>
        <taxon>Speluncibacteraceae</taxon>
        <taxon>Speluncibacter</taxon>
    </lineage>
</organism>
<accession>A0A9X4LYN8</accession>
<evidence type="ECO:0000256" key="3">
    <source>
        <dbReference type="ARBA" id="ARBA00023295"/>
    </source>
</evidence>
<keyword evidence="2 4" id="KW-0378">Hydrolase</keyword>
<gene>
    <name evidence="4" type="ORF">NVS88_03800</name>
</gene>
<dbReference type="GO" id="GO:0016998">
    <property type="term" value="P:cell wall macromolecule catabolic process"/>
    <property type="evidence" value="ECO:0007669"/>
    <property type="project" value="InterPro"/>
</dbReference>
<dbReference type="PROSITE" id="PS51904">
    <property type="entry name" value="GLYCOSYL_HYDROL_F25_2"/>
    <property type="match status" value="1"/>
</dbReference>
<dbReference type="InterPro" id="IPR017853">
    <property type="entry name" value="GH"/>
</dbReference>
<dbReference type="CDD" id="cd00599">
    <property type="entry name" value="GH25_muramidase"/>
    <property type="match status" value="1"/>
</dbReference>
<dbReference type="Pfam" id="PF01183">
    <property type="entry name" value="Glyco_hydro_25"/>
    <property type="match status" value="1"/>
</dbReference>
<sequence length="291" mass="30451">MTLYGIDISSYQAGLNLAEVKAEGFDFVFVKVSEGSGYVNPTWPGFRDAARAAGLILAGYHYVTGDDPAAQANNLVSHLGDTSIPVMLDFEANSGDIANFWAVLNAITAAGGHVALSYIPHWYWQQIGSPDLSAVPGLVASDYVSGTGYASDLYPGDQSGNWFAYGGATPVVLQFTDAAQVAGQTVDADAFRGTAAQLQQLLTPSGDDVTPAQAQQLQDIWVQLLGPNGRGWPQLGNRTLVDALAVVLTQLTGQDPAAFAGWPQTGGRTDTDLIAAIAAALKVPGTFDTKA</sequence>
<dbReference type="PANTHER" id="PTHR34135:SF2">
    <property type="entry name" value="LYSOZYME"/>
    <property type="match status" value="1"/>
</dbReference>
<comment type="caution">
    <text evidence="4">The sequence shown here is derived from an EMBL/GenBank/DDBJ whole genome shotgun (WGS) entry which is preliminary data.</text>
</comment>
<reference evidence="4" key="1">
    <citation type="submission" date="2022-08" db="EMBL/GenBank/DDBJ databases">
        <title>Genome analysis of Corynebacteriales strain.</title>
        <authorList>
            <person name="Lee S.D."/>
        </authorList>
    </citation>
    <scope>NUCLEOTIDE SEQUENCE</scope>
    <source>
        <strain evidence="4">D3-21</strain>
    </source>
</reference>
<proteinExistence type="inferred from homology"/>
<dbReference type="InterPro" id="IPR018077">
    <property type="entry name" value="Glyco_hydro_fam25_subgr"/>
</dbReference>
<dbReference type="EMBL" id="JANRHA010000002">
    <property type="protein sequence ID" value="MDG3013679.1"/>
    <property type="molecule type" value="Genomic_DNA"/>
</dbReference>